<feature type="compositionally biased region" description="Gly residues" evidence="30">
    <location>
        <begin position="511"/>
        <end position="523"/>
    </location>
</feature>
<evidence type="ECO:0000256" key="27">
    <source>
        <dbReference type="ARBA" id="ARBA00068166"/>
    </source>
</evidence>
<evidence type="ECO:0000313" key="33">
    <source>
        <dbReference type="Proteomes" id="UP000190648"/>
    </source>
</evidence>
<name>A0A1V4KZF9_PATFA</name>
<evidence type="ECO:0000256" key="30">
    <source>
        <dbReference type="SAM" id="MobiDB-lite"/>
    </source>
</evidence>
<evidence type="ECO:0000256" key="6">
    <source>
        <dbReference type="ARBA" id="ARBA00022491"/>
    </source>
</evidence>
<evidence type="ECO:0000256" key="19">
    <source>
        <dbReference type="ARBA" id="ARBA00023125"/>
    </source>
</evidence>
<keyword evidence="12" id="KW-0227">DNA damage</keyword>
<keyword evidence="15 28" id="KW-0694">RNA-binding</keyword>
<evidence type="ECO:0000259" key="31">
    <source>
        <dbReference type="PROSITE" id="PS50102"/>
    </source>
</evidence>
<keyword evidence="20" id="KW-0010">Activator</keyword>
<dbReference type="FunFam" id="3.30.70.330:FF:000226">
    <property type="entry name" value="Non-POU domain-containing octamer-binding protein"/>
    <property type="match status" value="1"/>
</dbReference>
<dbReference type="GO" id="GO:0045087">
    <property type="term" value="P:innate immune response"/>
    <property type="evidence" value="ECO:0007669"/>
    <property type="project" value="UniProtKB-KW"/>
</dbReference>
<proteinExistence type="predicted"/>
<dbReference type="InterPro" id="IPR000504">
    <property type="entry name" value="RRM_dom"/>
</dbReference>
<evidence type="ECO:0000256" key="13">
    <source>
        <dbReference type="ARBA" id="ARBA00022843"/>
    </source>
</evidence>
<evidence type="ECO:0000256" key="10">
    <source>
        <dbReference type="ARBA" id="ARBA00022664"/>
    </source>
</evidence>
<keyword evidence="33" id="KW-1185">Reference proteome</keyword>
<organism evidence="32 33">
    <name type="scientific">Patagioenas fasciata monilis</name>
    <dbReference type="NCBI Taxonomy" id="372326"/>
    <lineage>
        <taxon>Eukaryota</taxon>
        <taxon>Metazoa</taxon>
        <taxon>Chordata</taxon>
        <taxon>Craniata</taxon>
        <taxon>Vertebrata</taxon>
        <taxon>Euteleostomi</taxon>
        <taxon>Archelosauria</taxon>
        <taxon>Archosauria</taxon>
        <taxon>Dinosauria</taxon>
        <taxon>Saurischia</taxon>
        <taxon>Theropoda</taxon>
        <taxon>Coelurosauria</taxon>
        <taxon>Aves</taxon>
        <taxon>Neognathae</taxon>
        <taxon>Neoaves</taxon>
        <taxon>Columbimorphae</taxon>
        <taxon>Columbiformes</taxon>
        <taxon>Columbidae</taxon>
        <taxon>Patagioenas</taxon>
    </lineage>
</organism>
<dbReference type="GO" id="GO:0006397">
    <property type="term" value="P:mRNA processing"/>
    <property type="evidence" value="ECO:0007669"/>
    <property type="project" value="UniProtKB-KW"/>
</dbReference>
<dbReference type="FunFam" id="3.30.70.330:FF:000043">
    <property type="entry name" value="paraspeckle component 1 isoform X1"/>
    <property type="match status" value="1"/>
</dbReference>
<dbReference type="GO" id="GO:0006310">
    <property type="term" value="P:DNA recombination"/>
    <property type="evidence" value="ECO:0007669"/>
    <property type="project" value="UniProtKB-KW"/>
</dbReference>
<dbReference type="SMART" id="SM00360">
    <property type="entry name" value="RRM"/>
    <property type="match status" value="2"/>
</dbReference>
<dbReference type="PROSITE" id="PS50102">
    <property type="entry name" value="RRM"/>
    <property type="match status" value="2"/>
</dbReference>
<evidence type="ECO:0000256" key="22">
    <source>
        <dbReference type="ARBA" id="ARBA00023172"/>
    </source>
</evidence>
<comment type="caution">
    <text evidence="32">The sequence shown here is derived from an EMBL/GenBank/DDBJ whole genome shotgun (WGS) entry which is preliminary data.</text>
</comment>
<dbReference type="Pfam" id="PF08075">
    <property type="entry name" value="NOPS"/>
    <property type="match status" value="1"/>
</dbReference>
<dbReference type="GO" id="GO:0005694">
    <property type="term" value="C:chromosome"/>
    <property type="evidence" value="ECO:0007669"/>
    <property type="project" value="UniProtKB-SubCell"/>
</dbReference>
<dbReference type="CDD" id="cd12947">
    <property type="entry name" value="NOPS_p54nrb"/>
    <property type="match status" value="1"/>
</dbReference>
<evidence type="ECO:0000313" key="32">
    <source>
        <dbReference type="EMBL" id="OPJ89578.1"/>
    </source>
</evidence>
<dbReference type="Proteomes" id="UP000190648">
    <property type="component" value="Unassembled WGS sequence"/>
</dbReference>
<dbReference type="Gene3D" id="6.10.250.1170">
    <property type="match status" value="1"/>
</dbReference>
<keyword evidence="14" id="KW-0391">Immunity</keyword>
<evidence type="ECO:0000256" key="14">
    <source>
        <dbReference type="ARBA" id="ARBA00022859"/>
    </source>
</evidence>
<evidence type="ECO:0000256" key="4">
    <source>
        <dbReference type="ARBA" id="ARBA00022454"/>
    </source>
</evidence>
<evidence type="ECO:0000256" key="26">
    <source>
        <dbReference type="ARBA" id="ARBA00063155"/>
    </source>
</evidence>
<dbReference type="AlphaFoldDB" id="A0A1V4KZF9"/>
<dbReference type="GO" id="GO:0003723">
    <property type="term" value="F:RNA binding"/>
    <property type="evidence" value="ECO:0007669"/>
    <property type="project" value="UniProtKB-UniRule"/>
</dbReference>
<dbReference type="PANTHER" id="PTHR23189">
    <property type="entry name" value="RNA RECOGNITION MOTIF-CONTAINING"/>
    <property type="match status" value="1"/>
</dbReference>
<keyword evidence="6" id="KW-0678">Repressor</keyword>
<feature type="domain" description="RRM" evidence="31">
    <location>
        <begin position="221"/>
        <end position="302"/>
    </location>
</feature>
<keyword evidence="23" id="KW-0508">mRNA splicing</keyword>
<keyword evidence="18 29" id="KW-0175">Coiled coil</keyword>
<keyword evidence="10" id="KW-0507">mRNA processing</keyword>
<evidence type="ECO:0000256" key="29">
    <source>
        <dbReference type="SAM" id="Coils"/>
    </source>
</evidence>
<evidence type="ECO:0000256" key="20">
    <source>
        <dbReference type="ARBA" id="ARBA00023159"/>
    </source>
</evidence>
<evidence type="ECO:0000256" key="12">
    <source>
        <dbReference type="ARBA" id="ARBA00022763"/>
    </source>
</evidence>
<keyword evidence="19" id="KW-0238">DNA-binding</keyword>
<feature type="domain" description="RRM" evidence="31">
    <location>
        <begin position="147"/>
        <end position="219"/>
    </location>
</feature>
<keyword evidence="5" id="KW-0488">Methylation</keyword>
<evidence type="ECO:0000256" key="16">
    <source>
        <dbReference type="ARBA" id="ARBA00022990"/>
    </source>
</evidence>
<evidence type="ECO:0000256" key="11">
    <source>
        <dbReference type="ARBA" id="ARBA00022737"/>
    </source>
</evidence>
<feature type="region of interest" description="Disordered" evidence="30">
    <location>
        <begin position="497"/>
        <end position="546"/>
    </location>
</feature>
<keyword evidence="13" id="KW-0832">Ubl conjugation</keyword>
<evidence type="ECO:0000256" key="21">
    <source>
        <dbReference type="ARBA" id="ARBA00023163"/>
    </source>
</evidence>
<keyword evidence="17" id="KW-0805">Transcription regulation</keyword>
<comment type="subunit">
    <text evidence="26">Monomer and component of the SFPQ-NONO complex, which is probably a heterotetramer of two 52 kDa (NONO) and two 100 kDa (SFPQ) subunits. NONO is a component of spliceosome and U5.4/6 snRNP complexes. Interacts with CPNE4 (via VWFA domain). Forms heterodimers with PSPC1; this involves formation of a coiled coil domain by helices from both proteins. Part of complex consisting of SFPQ, NONO and MATR3. Part of a complex consisting of SFPQ, NONO and NR5A1. Part of a complex consisting of SFPQ, NONO and TOP1. Interacts with SPI1 and SPIB. Interacts with RNF43. Interacts with PER1 and PER2. Part of the HDP-RNP complex composed of at least HEXIM1, PRKDC, XRCC5, XRCC6, paraspeckle proteins (SFPQ, NONO, PSPC1, RBM14, and MATR3) and NEAT1 RNA. Interacts (via second RRM domain) with WASL; the interaction is direct. Component of a multiprotein complex with WASL and SFPQ. Interacts with ERCC6. Interacts (via DNA-binding domain) with TET1.</text>
</comment>
<dbReference type="GO" id="GO:0005730">
    <property type="term" value="C:nucleolus"/>
    <property type="evidence" value="ECO:0007669"/>
    <property type="project" value="UniProtKB-SubCell"/>
</dbReference>
<dbReference type="GO" id="GO:0003677">
    <property type="term" value="F:DNA binding"/>
    <property type="evidence" value="ECO:0007669"/>
    <property type="project" value="UniProtKB-KW"/>
</dbReference>
<evidence type="ECO:0000256" key="1">
    <source>
        <dbReference type="ARBA" id="ARBA00004286"/>
    </source>
</evidence>
<accession>A0A1V4KZF9</accession>
<evidence type="ECO:0000256" key="8">
    <source>
        <dbReference type="ARBA" id="ARBA00022553"/>
    </source>
</evidence>
<keyword evidence="21" id="KW-0804">Transcription</keyword>
<feature type="coiled-coil region" evidence="29">
    <location>
        <begin position="348"/>
        <end position="441"/>
    </location>
</feature>
<dbReference type="InterPro" id="IPR034552">
    <property type="entry name" value="p54nrb_RRM1"/>
</dbReference>
<keyword evidence="7" id="KW-1017">Isopeptide bond</keyword>
<dbReference type="GO" id="GO:0008380">
    <property type="term" value="P:RNA splicing"/>
    <property type="evidence" value="ECO:0007669"/>
    <property type="project" value="UniProtKB-KW"/>
</dbReference>
<sequence>MIGSARGGLPPPALPIGSALRAAGAACPAPPRPTCECRPARLVVARVPAARAVLSGLLRGEEAAIRIETCVRHQVNKMQGNKGFNMEKQNHAPRKQHQQHPPPAIPANGQQNNSQKQLCTLFPSDEGLTIDLKNFRKPGEKTFTQRSRLFVGNLPPDITEEEMRKLFEKYGKAGEVFIHKDKGFGFIRLETRTLAEIAKVELDNMPLRGKQLRVRFACHSASLTVRNLPQFVSNELLEEAFSVFGQVERAVVIVDDRGRSSGKGIVEFSGKPAARKALDRCSDGSFLLTTFPRPVTVEPMDQYDDEEGLPEKLVIKNQQYHKEREQPPRFAQPGSFEYEYAMRWKALIEMEKQQQEQVDRNIKEAREKLEMEMEAARHEHQVMLMRQDLMRRQEELRRMEELHNQEVQKRKQLELRQEEERRRREEEMRRQQEEMMRRQQEGFKGNFPDAREPPDMRMGQMGMGGTIGMNNRGAMGGTNVPAAAPPATGPGAMIPDGAMGMTPPPPADRFGQGGAMEGLGAMGGNPPAFNRGNPGGDFGPNKRRRY</sequence>
<dbReference type="CDD" id="cd12588">
    <property type="entry name" value="RRM1_p54nrb"/>
    <property type="match status" value="1"/>
</dbReference>
<protein>
    <recommendedName>
        <fullName evidence="27">Non-POU domain-containing octamer-binding protein</fullName>
    </recommendedName>
</protein>
<keyword evidence="24" id="KW-0234">DNA repair</keyword>
<keyword evidence="16" id="KW-0007">Acetylation</keyword>
<dbReference type="STRING" id="372326.A0A1V4KZF9"/>
<reference evidence="32 33" key="1">
    <citation type="submission" date="2016-02" db="EMBL/GenBank/DDBJ databases">
        <title>Band-tailed pigeon sequencing and assembly.</title>
        <authorList>
            <person name="Soares A.E."/>
            <person name="Novak B.J."/>
            <person name="Rice E.S."/>
            <person name="O'Connell B."/>
            <person name="Chang D."/>
            <person name="Weber S."/>
            <person name="Shapiro B."/>
        </authorList>
    </citation>
    <scope>NUCLEOTIDE SEQUENCE [LARGE SCALE GENOMIC DNA]</scope>
    <source>
        <strain evidence="32">BTP2013</strain>
        <tissue evidence="32">Blood</tissue>
    </source>
</reference>
<evidence type="ECO:0000256" key="7">
    <source>
        <dbReference type="ARBA" id="ARBA00022499"/>
    </source>
</evidence>
<gene>
    <name evidence="32" type="primary">NONO</name>
    <name evidence="32" type="ORF">AV530_003765</name>
</gene>
<dbReference type="Pfam" id="PF00076">
    <property type="entry name" value="RRM_1"/>
    <property type="match status" value="2"/>
</dbReference>
<keyword evidence="9" id="KW-0399">Innate immunity</keyword>
<evidence type="ECO:0000256" key="24">
    <source>
        <dbReference type="ARBA" id="ARBA00023204"/>
    </source>
</evidence>
<keyword evidence="25" id="KW-0539">Nucleus</keyword>
<evidence type="ECO:0000256" key="23">
    <source>
        <dbReference type="ARBA" id="ARBA00023187"/>
    </source>
</evidence>
<evidence type="ECO:0000256" key="5">
    <source>
        <dbReference type="ARBA" id="ARBA00022481"/>
    </source>
</evidence>
<dbReference type="Gene3D" id="3.30.70.330">
    <property type="match status" value="2"/>
</dbReference>
<dbReference type="InterPro" id="IPR012677">
    <property type="entry name" value="Nucleotide-bd_a/b_plait_sf"/>
</dbReference>
<dbReference type="SUPFAM" id="SSF54928">
    <property type="entry name" value="RNA-binding domain, RBD"/>
    <property type="match status" value="1"/>
</dbReference>
<feature type="region of interest" description="Disordered" evidence="30">
    <location>
        <begin position="83"/>
        <end position="113"/>
    </location>
</feature>
<comment type="subcellular location">
    <subcellularLocation>
        <location evidence="1">Chromosome</location>
    </subcellularLocation>
    <subcellularLocation>
        <location evidence="2">Nucleus speckle</location>
    </subcellularLocation>
    <subcellularLocation>
        <location evidence="3">Nucleus</location>
        <location evidence="3">Nucleolus</location>
    </subcellularLocation>
</comment>
<evidence type="ECO:0000256" key="17">
    <source>
        <dbReference type="ARBA" id="ARBA00023015"/>
    </source>
</evidence>
<dbReference type="EMBL" id="LSYS01001150">
    <property type="protein sequence ID" value="OPJ89578.1"/>
    <property type="molecule type" value="Genomic_DNA"/>
</dbReference>
<evidence type="ECO:0000256" key="28">
    <source>
        <dbReference type="PROSITE-ProRule" id="PRU00176"/>
    </source>
</evidence>
<evidence type="ECO:0000256" key="9">
    <source>
        <dbReference type="ARBA" id="ARBA00022588"/>
    </source>
</evidence>
<keyword evidence="11" id="KW-0677">Repeat</keyword>
<evidence type="ECO:0000256" key="15">
    <source>
        <dbReference type="ARBA" id="ARBA00022884"/>
    </source>
</evidence>
<keyword evidence="8" id="KW-0597">Phosphoprotein</keyword>
<evidence type="ECO:0000256" key="18">
    <source>
        <dbReference type="ARBA" id="ARBA00023054"/>
    </source>
</evidence>
<dbReference type="InterPro" id="IPR035979">
    <property type="entry name" value="RBD_domain_sf"/>
</dbReference>
<dbReference type="GO" id="GO:0016607">
    <property type="term" value="C:nuclear speck"/>
    <property type="evidence" value="ECO:0007669"/>
    <property type="project" value="UniProtKB-SubCell"/>
</dbReference>
<keyword evidence="4" id="KW-0158">Chromosome</keyword>
<evidence type="ECO:0000256" key="25">
    <source>
        <dbReference type="ARBA" id="ARBA00023242"/>
    </source>
</evidence>
<dbReference type="GO" id="GO:0006281">
    <property type="term" value="P:DNA repair"/>
    <property type="evidence" value="ECO:0007669"/>
    <property type="project" value="UniProtKB-KW"/>
</dbReference>
<dbReference type="InterPro" id="IPR012975">
    <property type="entry name" value="NOPS"/>
</dbReference>
<keyword evidence="22" id="KW-0233">DNA recombination</keyword>
<evidence type="ECO:0000256" key="3">
    <source>
        <dbReference type="ARBA" id="ARBA00004604"/>
    </source>
</evidence>
<evidence type="ECO:0000256" key="2">
    <source>
        <dbReference type="ARBA" id="ARBA00004324"/>
    </source>
</evidence>
<dbReference type="OrthoDB" id="10067824at2759"/>